<dbReference type="OrthoDB" id="9778052at2"/>
<dbReference type="SUPFAM" id="SSF51735">
    <property type="entry name" value="NAD(P)-binding Rossmann-fold domains"/>
    <property type="match status" value="1"/>
</dbReference>
<gene>
    <name evidence="4" type="ORF">SAMN05216554_0978</name>
</gene>
<dbReference type="Pfam" id="PF01370">
    <property type="entry name" value="Epimerase"/>
    <property type="match status" value="1"/>
</dbReference>
<dbReference type="GO" id="GO:0016616">
    <property type="term" value="F:oxidoreductase activity, acting on the CH-OH group of donors, NAD or NADP as acceptor"/>
    <property type="evidence" value="ECO:0007669"/>
    <property type="project" value="TreeGrafter"/>
</dbReference>
<evidence type="ECO:0000256" key="2">
    <source>
        <dbReference type="ARBA" id="ARBA00023445"/>
    </source>
</evidence>
<dbReference type="EMBL" id="FNPZ01000001">
    <property type="protein sequence ID" value="SDY63601.1"/>
    <property type="molecule type" value="Genomic_DNA"/>
</dbReference>
<dbReference type="CDD" id="cd05227">
    <property type="entry name" value="AR_SDR_e"/>
    <property type="match status" value="1"/>
</dbReference>
<reference evidence="4 5" key="1">
    <citation type="submission" date="2016-10" db="EMBL/GenBank/DDBJ databases">
        <authorList>
            <person name="de Groot N.N."/>
        </authorList>
    </citation>
    <scope>NUCLEOTIDE SEQUENCE [LARGE SCALE GENOMIC DNA]</scope>
    <source>
        <strain evidence="4 5">CGMCC 4.3491</strain>
    </source>
</reference>
<dbReference type="FunFam" id="3.40.50.720:FF:000336">
    <property type="entry name" value="Aldehyde reductase"/>
    <property type="match status" value="1"/>
</dbReference>
<evidence type="ECO:0000256" key="1">
    <source>
        <dbReference type="ARBA" id="ARBA00023002"/>
    </source>
</evidence>
<keyword evidence="5" id="KW-1185">Reference proteome</keyword>
<evidence type="ECO:0000313" key="4">
    <source>
        <dbReference type="EMBL" id="SDY63601.1"/>
    </source>
</evidence>
<sequence>MANVLVTGGSGFIASWCTLYLLDAGHDVRVTVRSTARGAALRGHLHSAADFDDSRLSIVEADLNGDSGWDDAVAEMDYVLHVASPTLREADITEAQMIAAARDGVLRVLRRARDAGVKRVVLTSAYGAVGYGHKPQEAPFTEEDWTDVDANIAPYQRSKTLAERAAWTFIAEEGDGLELAAVNPTTVIGPLVGPDDPPTLRMIRGMLDGVMPACPPFATGWVDVRDVADLHLRAMTDPAAAGERFLAISGHSLRIVDIAHLLRDRLGERAAKAPTRELPLFVARALSVVNPQLRALRPQLGQNFTATSAKAERLLGWHARPVADTVADTGESLLAHPGRDA</sequence>
<organism evidence="4 5">
    <name type="scientific">Herbiconiux ginsengi</name>
    <dbReference type="NCBI Taxonomy" id="381665"/>
    <lineage>
        <taxon>Bacteria</taxon>
        <taxon>Bacillati</taxon>
        <taxon>Actinomycetota</taxon>
        <taxon>Actinomycetes</taxon>
        <taxon>Micrococcales</taxon>
        <taxon>Microbacteriaceae</taxon>
        <taxon>Herbiconiux</taxon>
    </lineage>
</organism>
<dbReference type="PANTHER" id="PTHR10366:SF564">
    <property type="entry name" value="STEROL-4-ALPHA-CARBOXYLATE 3-DEHYDROGENASE, DECARBOXYLATING"/>
    <property type="match status" value="1"/>
</dbReference>
<dbReference type="Proteomes" id="UP000198891">
    <property type="component" value="Unassembled WGS sequence"/>
</dbReference>
<dbReference type="RefSeq" id="WP_092549523.1">
    <property type="nucleotide sequence ID" value="NZ_FNPZ01000001.1"/>
</dbReference>
<dbReference type="InterPro" id="IPR036291">
    <property type="entry name" value="NAD(P)-bd_dom_sf"/>
</dbReference>
<feature type="domain" description="NAD-dependent epimerase/dehydratase" evidence="3">
    <location>
        <begin position="4"/>
        <end position="241"/>
    </location>
</feature>
<keyword evidence="1" id="KW-0560">Oxidoreductase</keyword>
<dbReference type="InterPro" id="IPR050425">
    <property type="entry name" value="NAD(P)_dehydrat-like"/>
</dbReference>
<dbReference type="PANTHER" id="PTHR10366">
    <property type="entry name" value="NAD DEPENDENT EPIMERASE/DEHYDRATASE"/>
    <property type="match status" value="1"/>
</dbReference>
<dbReference type="STRING" id="381665.SAMN05216554_0978"/>
<dbReference type="InterPro" id="IPR001509">
    <property type="entry name" value="Epimerase_deHydtase"/>
</dbReference>
<name>A0A1H3LGT1_9MICO</name>
<protein>
    <submittedName>
        <fullName evidence="4">Dihydroflavonol-4-reductase</fullName>
    </submittedName>
</protein>
<dbReference type="AlphaFoldDB" id="A0A1H3LGT1"/>
<accession>A0A1H3LGT1</accession>
<comment type="similarity">
    <text evidence="2">Belongs to the NAD(P)-dependent epimerase/dehydratase family. Dihydroflavonol-4-reductase subfamily.</text>
</comment>
<dbReference type="Gene3D" id="3.40.50.720">
    <property type="entry name" value="NAD(P)-binding Rossmann-like Domain"/>
    <property type="match status" value="1"/>
</dbReference>
<evidence type="ECO:0000313" key="5">
    <source>
        <dbReference type="Proteomes" id="UP000198891"/>
    </source>
</evidence>
<evidence type="ECO:0000259" key="3">
    <source>
        <dbReference type="Pfam" id="PF01370"/>
    </source>
</evidence>
<proteinExistence type="inferred from homology"/>